<dbReference type="GO" id="GO:0046872">
    <property type="term" value="F:metal ion binding"/>
    <property type="evidence" value="ECO:0007669"/>
    <property type="project" value="UniProtKB-KW"/>
</dbReference>
<gene>
    <name evidence="5" type="ORF">BKD89_04405</name>
</gene>
<evidence type="ECO:0000256" key="3">
    <source>
        <dbReference type="ARBA" id="ARBA00023014"/>
    </source>
</evidence>
<evidence type="ECO:0000256" key="2">
    <source>
        <dbReference type="ARBA" id="ARBA00023004"/>
    </source>
</evidence>
<dbReference type="Gene3D" id="3.80.30.30">
    <property type="match status" value="1"/>
</dbReference>
<dbReference type="Proteomes" id="UP000273278">
    <property type="component" value="Chromosome"/>
</dbReference>
<dbReference type="OMA" id="YCYARFM"/>
<dbReference type="PANTHER" id="PTHR43432:SF3">
    <property type="entry name" value="SLR0285 PROTEIN"/>
    <property type="match status" value="1"/>
</dbReference>
<dbReference type="InterPro" id="IPR007197">
    <property type="entry name" value="rSAM"/>
</dbReference>
<dbReference type="SFLD" id="SFLDS00029">
    <property type="entry name" value="Radical_SAM"/>
    <property type="match status" value="1"/>
</dbReference>
<dbReference type="InterPro" id="IPR058240">
    <property type="entry name" value="rSAM_sf"/>
</dbReference>
<dbReference type="InterPro" id="IPR040086">
    <property type="entry name" value="MJ0683-like"/>
</dbReference>
<organism evidence="5 6">
    <name type="scientific">Methanomethylophilus alvi</name>
    <dbReference type="NCBI Taxonomy" id="1291540"/>
    <lineage>
        <taxon>Archaea</taxon>
        <taxon>Methanobacteriati</taxon>
        <taxon>Thermoplasmatota</taxon>
        <taxon>Thermoplasmata</taxon>
        <taxon>Methanomassiliicoccales</taxon>
        <taxon>Methanomethylophilaceae</taxon>
        <taxon>Methanomethylophilus</taxon>
    </lineage>
</organism>
<evidence type="ECO:0000256" key="1">
    <source>
        <dbReference type="ARBA" id="ARBA00022723"/>
    </source>
</evidence>
<dbReference type="AlphaFoldDB" id="A0A3G3IHM1"/>
<proteinExistence type="predicted"/>
<dbReference type="RefSeq" id="WP_015504783.1">
    <property type="nucleotide sequence ID" value="NZ_CP017686.1"/>
</dbReference>
<protein>
    <submittedName>
        <fullName evidence="5">Radical SAM protein</fullName>
    </submittedName>
</protein>
<sequence length="273" mass="30560">MERDSKLIEYPNREEWDGLYTTVSCRRALSPSGLPGIQYALNPYGGCEHGCIYCYAPEVTHVQWGGWRVVRVKVNIADRLVQELPGLTGTIGIGTVTDPYQGAEARFMLTRRCLEILKERGYRVHIHTKSDLVLRDLDLLSSMEGEVGVTVTGLDERRSKMLEPGAPLPEARLRALRELSAAGVDAYALIGPVLNHLEGHEDEFCDAIASTGVRRAVLDRLNPRPELSKRTDRMHVRGSDVALENIRTMLASRGLTVEDAFREEARRHSPCRL</sequence>
<dbReference type="EMBL" id="CP017686">
    <property type="protein sequence ID" value="AYQ55044.1"/>
    <property type="molecule type" value="Genomic_DNA"/>
</dbReference>
<dbReference type="PANTHER" id="PTHR43432">
    <property type="entry name" value="SLR0285 PROTEIN"/>
    <property type="match status" value="1"/>
</dbReference>
<evidence type="ECO:0000313" key="5">
    <source>
        <dbReference type="EMBL" id="AYQ55044.1"/>
    </source>
</evidence>
<name>A0A3G3IHM1_9ARCH</name>
<dbReference type="SFLD" id="SFLDG01084">
    <property type="entry name" value="Uncharacterised_Radical_SAM_Su"/>
    <property type="match status" value="1"/>
</dbReference>
<keyword evidence="2" id="KW-0408">Iron</keyword>
<dbReference type="SUPFAM" id="SSF102114">
    <property type="entry name" value="Radical SAM enzymes"/>
    <property type="match status" value="1"/>
</dbReference>
<evidence type="ECO:0000313" key="6">
    <source>
        <dbReference type="Proteomes" id="UP000273278"/>
    </source>
</evidence>
<feature type="domain" description="Radical SAM core" evidence="4">
    <location>
        <begin position="42"/>
        <end position="189"/>
    </location>
</feature>
<reference evidence="5 6" key="1">
    <citation type="submission" date="2016-10" db="EMBL/GenBank/DDBJ databases">
        <title>Complete genome of the TMA-utilizing, human hosted archaeon Methanomethylophilus alvus Gen. nov, sp. nov., strain Mx-05, derived from a pure culture.</title>
        <authorList>
            <person name="Brugere J.-F."/>
            <person name="Ben Hania W."/>
            <person name="Chaudhary P.P."/>
            <person name="Gaci N."/>
            <person name="Borrel G."/>
            <person name="Cao Van Tuat L."/>
            <person name="Fardeau M.-L."/>
            <person name="Harris H.M.B."/>
            <person name="O'Toole P.W."/>
            <person name="Ollivier B."/>
        </authorList>
    </citation>
    <scope>NUCLEOTIDE SEQUENCE [LARGE SCALE GENOMIC DNA]</scope>
    <source>
        <strain evidence="5 6">Mx-05</strain>
    </source>
</reference>
<keyword evidence="1" id="KW-0479">Metal-binding</keyword>
<keyword evidence="3" id="KW-0411">Iron-sulfur</keyword>
<evidence type="ECO:0000259" key="4">
    <source>
        <dbReference type="Pfam" id="PF04055"/>
    </source>
</evidence>
<dbReference type="GO" id="GO:0003824">
    <property type="term" value="F:catalytic activity"/>
    <property type="evidence" value="ECO:0007669"/>
    <property type="project" value="InterPro"/>
</dbReference>
<dbReference type="Pfam" id="PF04055">
    <property type="entry name" value="Radical_SAM"/>
    <property type="match status" value="1"/>
</dbReference>
<dbReference type="GeneID" id="41321682"/>
<accession>A0A3G3IHM1</accession>
<dbReference type="GO" id="GO:0051536">
    <property type="term" value="F:iron-sulfur cluster binding"/>
    <property type="evidence" value="ECO:0007669"/>
    <property type="project" value="UniProtKB-KW"/>
</dbReference>